<comment type="catalytic activity">
    <reaction evidence="1 6">
        <text>3'-dephospho-CoA + ATP = 2'-(5''-triphospho-alpha-D-ribosyl)-3'-dephospho-CoA + adenine</text>
        <dbReference type="Rhea" id="RHEA:15117"/>
        <dbReference type="ChEBI" id="CHEBI:16708"/>
        <dbReference type="ChEBI" id="CHEBI:30616"/>
        <dbReference type="ChEBI" id="CHEBI:57328"/>
        <dbReference type="ChEBI" id="CHEBI:61378"/>
        <dbReference type="EC" id="2.4.2.52"/>
    </reaction>
</comment>
<dbReference type="GO" id="GO:0051191">
    <property type="term" value="P:prosthetic group biosynthetic process"/>
    <property type="evidence" value="ECO:0007669"/>
    <property type="project" value="TreeGrafter"/>
</dbReference>
<proteinExistence type="inferred from homology"/>
<dbReference type="InterPro" id="IPR017551">
    <property type="entry name" value="TriPribosyl-deP-CoA_syn_CitG"/>
</dbReference>
<dbReference type="AlphaFoldDB" id="A0AAE7SRQ9"/>
<dbReference type="EMBL" id="CP054160">
    <property type="protein sequence ID" value="QXT42713.1"/>
    <property type="molecule type" value="Genomic_DNA"/>
</dbReference>
<evidence type="ECO:0000256" key="6">
    <source>
        <dbReference type="HAMAP-Rule" id="MF_00397"/>
    </source>
</evidence>
<organism evidence="7 8">
    <name type="scientific">Serratia fonticola</name>
    <dbReference type="NCBI Taxonomy" id="47917"/>
    <lineage>
        <taxon>Bacteria</taxon>
        <taxon>Pseudomonadati</taxon>
        <taxon>Pseudomonadota</taxon>
        <taxon>Gammaproteobacteria</taxon>
        <taxon>Enterobacterales</taxon>
        <taxon>Yersiniaceae</taxon>
        <taxon>Serratia</taxon>
    </lineage>
</organism>
<keyword evidence="5 6" id="KW-0067">ATP-binding</keyword>
<evidence type="ECO:0000256" key="5">
    <source>
        <dbReference type="ARBA" id="ARBA00022840"/>
    </source>
</evidence>
<keyword evidence="7" id="KW-0328">Glycosyltransferase</keyword>
<evidence type="ECO:0000313" key="7">
    <source>
        <dbReference type="EMBL" id="QXT42713.1"/>
    </source>
</evidence>
<dbReference type="Pfam" id="PF01874">
    <property type="entry name" value="CitG"/>
    <property type="match status" value="1"/>
</dbReference>
<reference evidence="8" key="1">
    <citation type="submission" date="2020-03" db="EMBL/GenBank/DDBJ databases">
        <title>Genome sequences of seven Enterobacteriaceae strains isolated from Canadian wastewater treatment facilities.</title>
        <authorList>
            <person name="Huang H."/>
            <person name="Chmara J.T."/>
            <person name="Duceppe M.-O."/>
        </authorList>
    </citation>
    <scope>NUCLEOTIDE SEQUENCE [LARGE SCALE GENOMIC DNA]</scope>
    <source>
        <strain evidence="8">Biosolid 3</strain>
    </source>
</reference>
<evidence type="ECO:0000256" key="3">
    <source>
        <dbReference type="ARBA" id="ARBA00022679"/>
    </source>
</evidence>
<name>A0AAE7SRQ9_SERFO</name>
<dbReference type="PANTHER" id="PTHR30201">
    <property type="entry name" value="TRIPHOSPHORIBOSYL-DEPHOSPHO-COA SYNTHASE"/>
    <property type="match status" value="1"/>
</dbReference>
<accession>A0AAE7SRQ9</accession>
<dbReference type="GO" id="GO:0016757">
    <property type="term" value="F:glycosyltransferase activity"/>
    <property type="evidence" value="ECO:0007669"/>
    <property type="project" value="UniProtKB-KW"/>
</dbReference>
<dbReference type="InterPro" id="IPR002736">
    <property type="entry name" value="CitG"/>
</dbReference>
<keyword evidence="3 6" id="KW-0808">Transferase</keyword>
<comment type="similarity">
    <text evidence="2 6">Belongs to the CitG/MdcB family.</text>
</comment>
<evidence type="ECO:0000313" key="8">
    <source>
        <dbReference type="Proteomes" id="UP000503464"/>
    </source>
</evidence>
<evidence type="ECO:0000256" key="1">
    <source>
        <dbReference type="ARBA" id="ARBA00001210"/>
    </source>
</evidence>
<dbReference type="GO" id="GO:0046917">
    <property type="term" value="F:triphosphoribosyl-dephospho-CoA synthase activity"/>
    <property type="evidence" value="ECO:0007669"/>
    <property type="project" value="UniProtKB-UniRule"/>
</dbReference>
<sequence>MTTSTAHQCEPITAGTIAQWAVEALRREVELTPKPGLVDRESNGAHRDMDLPLFRRSIAAIAPWFSRFVTAGELSANEKGYVALSKVRSVGLACEQDMFRATGGVNTHKGGLFSLGLLCTAAGRLAGQQQAITSTTLCQAVSSLSAHLVEQELVQGRRVATVGERLYQQYGMKGARGEAASGFMTVRQYALPAWQQACKAGYAEEQVLWHVLLTLMAHNCDTNLVSRGGLAGLRFVQRQARQLLEMQDAGLAERRRALIMLDQRMTADNLSPGGSADLLAVTWLLAQYPC</sequence>
<evidence type="ECO:0000256" key="2">
    <source>
        <dbReference type="ARBA" id="ARBA00006812"/>
    </source>
</evidence>
<dbReference type="NCBIfam" id="TIGR03125">
    <property type="entry name" value="citrate_citG"/>
    <property type="match status" value="1"/>
</dbReference>
<keyword evidence="4 6" id="KW-0547">Nucleotide-binding</keyword>
<evidence type="ECO:0000256" key="4">
    <source>
        <dbReference type="ARBA" id="ARBA00022741"/>
    </source>
</evidence>
<dbReference type="Proteomes" id="UP000503464">
    <property type="component" value="Chromosome"/>
</dbReference>
<dbReference type="EC" id="2.4.2.52" evidence="6"/>
<dbReference type="PANTHER" id="PTHR30201:SF2">
    <property type="entry name" value="2-(5''-TRIPHOSPHORIBOSYL)-3'-DEPHOSPHOCOENZYME-A SYNTHASE"/>
    <property type="match status" value="1"/>
</dbReference>
<dbReference type="HAMAP" id="MF_00397">
    <property type="entry name" value="CitG"/>
    <property type="match status" value="1"/>
</dbReference>
<dbReference type="RefSeq" id="WP_221035353.1">
    <property type="nucleotide sequence ID" value="NZ_CP054160.3"/>
</dbReference>
<gene>
    <name evidence="6 7" type="primary">citG</name>
    <name evidence="7" type="ORF">G9399_24680</name>
</gene>
<dbReference type="Gene3D" id="1.10.4200.10">
    <property type="entry name" value="Triphosphoribosyl-dephospho-CoA protein"/>
    <property type="match status" value="1"/>
</dbReference>
<dbReference type="GO" id="GO:0005524">
    <property type="term" value="F:ATP binding"/>
    <property type="evidence" value="ECO:0007669"/>
    <property type="project" value="UniProtKB-KW"/>
</dbReference>
<protein>
    <recommendedName>
        <fullName evidence="6">Probable 2-(5''-triphosphoribosyl)-3'-dephosphocoenzyme-A synthase</fullName>
        <shortName evidence="6">2-(5''-triphosphoribosyl)-3'-dephospho-CoA synthase</shortName>
        <ecNumber evidence="6">2.4.2.52</ecNumber>
    </recommendedName>
</protein>